<dbReference type="RefSeq" id="WP_185179696.1">
    <property type="nucleotide sequence ID" value="NZ_CBCSEP010000009.1"/>
</dbReference>
<protein>
    <submittedName>
        <fullName evidence="2">Uncharacterized protein</fullName>
    </submittedName>
</protein>
<evidence type="ECO:0000313" key="2">
    <source>
        <dbReference type="EMBL" id="MBB6678431.1"/>
    </source>
</evidence>
<organism evidence="2 3">
    <name type="scientific">Cohnella lubricantis</name>
    <dbReference type="NCBI Taxonomy" id="2163172"/>
    <lineage>
        <taxon>Bacteria</taxon>
        <taxon>Bacillati</taxon>
        <taxon>Bacillota</taxon>
        <taxon>Bacilli</taxon>
        <taxon>Bacillales</taxon>
        <taxon>Paenibacillaceae</taxon>
        <taxon>Cohnella</taxon>
    </lineage>
</organism>
<name>A0A841TIW1_9BACL</name>
<proteinExistence type="predicted"/>
<accession>A0A841TIW1</accession>
<evidence type="ECO:0000313" key="3">
    <source>
        <dbReference type="Proteomes" id="UP000574133"/>
    </source>
</evidence>
<dbReference type="EMBL" id="JACJVN010000055">
    <property type="protein sequence ID" value="MBB6678431.1"/>
    <property type="molecule type" value="Genomic_DNA"/>
</dbReference>
<gene>
    <name evidence="2" type="ORF">H4Q31_14075</name>
</gene>
<keyword evidence="3" id="KW-1185">Reference proteome</keyword>
<feature type="compositionally biased region" description="Low complexity" evidence="1">
    <location>
        <begin position="96"/>
        <end position="149"/>
    </location>
</feature>
<dbReference type="Proteomes" id="UP000574133">
    <property type="component" value="Unassembled WGS sequence"/>
</dbReference>
<comment type="caution">
    <text evidence="2">The sequence shown here is derived from an EMBL/GenBank/DDBJ whole genome shotgun (WGS) entry which is preliminary data.</text>
</comment>
<feature type="region of interest" description="Disordered" evidence="1">
    <location>
        <begin position="95"/>
        <end position="165"/>
    </location>
</feature>
<reference evidence="2 3" key="1">
    <citation type="submission" date="2020-08" db="EMBL/GenBank/DDBJ databases">
        <title>Cohnella phylogeny.</title>
        <authorList>
            <person name="Dunlap C."/>
        </authorList>
    </citation>
    <scope>NUCLEOTIDE SEQUENCE [LARGE SCALE GENOMIC DNA]</scope>
    <source>
        <strain evidence="2 3">DSM 103658</strain>
    </source>
</reference>
<dbReference type="AlphaFoldDB" id="A0A841TIW1"/>
<sequence length="165" mass="17372">MPFLDWFHRIIKPESAGSREAILQRLSDLDNRLGQLESDVRSAPPLLIRHADKVVIEKVDLSSHLGTLQIDSLEGQLNIGVTYHGTPQQDELFPIASAEASARASARASDGASARASAPSSSSPPASSAAGSAHADSSAAGSEEAGSHSPRCRIRARQTEGRPAK</sequence>
<evidence type="ECO:0000256" key="1">
    <source>
        <dbReference type="SAM" id="MobiDB-lite"/>
    </source>
</evidence>